<protein>
    <submittedName>
        <fullName evidence="1">Uncharacterized protein</fullName>
    </submittedName>
</protein>
<accession>A0A4Q5LW71</accession>
<organism evidence="1 2">
    <name type="scientific">Emticicia agri</name>
    <dbReference type="NCBI Taxonomy" id="2492393"/>
    <lineage>
        <taxon>Bacteria</taxon>
        <taxon>Pseudomonadati</taxon>
        <taxon>Bacteroidota</taxon>
        <taxon>Cytophagia</taxon>
        <taxon>Cytophagales</taxon>
        <taxon>Leadbetterellaceae</taxon>
        <taxon>Emticicia</taxon>
    </lineage>
</organism>
<name>A0A4Q5LW71_9BACT</name>
<dbReference type="RefSeq" id="WP_130023028.1">
    <property type="nucleotide sequence ID" value="NZ_SEWF01000036.1"/>
</dbReference>
<gene>
    <name evidence="1" type="ORF">EWM59_20015</name>
</gene>
<reference evidence="1 2" key="1">
    <citation type="submission" date="2019-02" db="EMBL/GenBank/DDBJ databases">
        <title>Bacterial novel species Emticicia sp. 17J42-9 isolated from soil.</title>
        <authorList>
            <person name="Jung H.-Y."/>
        </authorList>
    </citation>
    <scope>NUCLEOTIDE SEQUENCE [LARGE SCALE GENOMIC DNA]</scope>
    <source>
        <strain evidence="1 2">17J42-9</strain>
    </source>
</reference>
<comment type="caution">
    <text evidence="1">The sequence shown here is derived from an EMBL/GenBank/DDBJ whole genome shotgun (WGS) entry which is preliminary data.</text>
</comment>
<dbReference type="AlphaFoldDB" id="A0A4Q5LW71"/>
<dbReference type="Proteomes" id="UP000293162">
    <property type="component" value="Unassembled WGS sequence"/>
</dbReference>
<keyword evidence="2" id="KW-1185">Reference proteome</keyword>
<evidence type="ECO:0000313" key="2">
    <source>
        <dbReference type="Proteomes" id="UP000293162"/>
    </source>
</evidence>
<dbReference type="OrthoDB" id="1273681at2"/>
<sequence>MFENFDFDPHKAEQHEADVLINKGIRFTLPKRSLLRHFSKRKHRIFTIQQPYLGTLDVLSRVFLSIEFDESMLTENALAEAKRITAESAKKCALAVAIAVLNSRWKIRLFAPLIANYFLWRIQPSKLVQLAIYINQINNLGDFISSIRLMSATRTTAPHRIETATPAD</sequence>
<proteinExistence type="predicted"/>
<dbReference type="EMBL" id="SEWF01000036">
    <property type="protein sequence ID" value="RYU93809.1"/>
    <property type="molecule type" value="Genomic_DNA"/>
</dbReference>
<evidence type="ECO:0000313" key="1">
    <source>
        <dbReference type="EMBL" id="RYU93809.1"/>
    </source>
</evidence>